<dbReference type="CDD" id="cd01650">
    <property type="entry name" value="RT_nLTR_like"/>
    <property type="match status" value="1"/>
</dbReference>
<reference evidence="3" key="1">
    <citation type="journal article" date="2014" name="Science">
        <title>Ancient hybridizations among the ancestral genomes of bread wheat.</title>
        <authorList>
            <consortium name="International Wheat Genome Sequencing Consortium,"/>
            <person name="Marcussen T."/>
            <person name="Sandve S.R."/>
            <person name="Heier L."/>
            <person name="Spannagl M."/>
            <person name="Pfeifer M."/>
            <person name="Jakobsen K.S."/>
            <person name="Wulff B.B."/>
            <person name="Steuernagel B."/>
            <person name="Mayer K.F."/>
            <person name="Olsen O.A."/>
        </authorList>
    </citation>
    <scope>NUCLEOTIDE SEQUENCE [LARGE SCALE GENOMIC DNA]</scope>
    <source>
        <strain evidence="3">cv. AL8/78</strain>
    </source>
</reference>
<dbReference type="AlphaFoldDB" id="A0A453JHH9"/>
<organism evidence="2 3">
    <name type="scientific">Aegilops tauschii subsp. strangulata</name>
    <name type="common">Goatgrass</name>
    <dbReference type="NCBI Taxonomy" id="200361"/>
    <lineage>
        <taxon>Eukaryota</taxon>
        <taxon>Viridiplantae</taxon>
        <taxon>Streptophyta</taxon>
        <taxon>Embryophyta</taxon>
        <taxon>Tracheophyta</taxon>
        <taxon>Spermatophyta</taxon>
        <taxon>Magnoliopsida</taxon>
        <taxon>Liliopsida</taxon>
        <taxon>Poales</taxon>
        <taxon>Poaceae</taxon>
        <taxon>BOP clade</taxon>
        <taxon>Pooideae</taxon>
        <taxon>Triticodae</taxon>
        <taxon>Triticeae</taxon>
        <taxon>Triticinae</taxon>
        <taxon>Aegilops</taxon>
    </lineage>
</organism>
<dbReference type="InterPro" id="IPR036691">
    <property type="entry name" value="Endo/exonu/phosph_ase_sf"/>
</dbReference>
<dbReference type="PROSITE" id="PS50878">
    <property type="entry name" value="RT_POL"/>
    <property type="match status" value="1"/>
</dbReference>
<feature type="domain" description="Reverse transcriptase" evidence="1">
    <location>
        <begin position="486"/>
        <end position="764"/>
    </location>
</feature>
<dbReference type="EnsemblPlants" id="AET5Gv20063700.3">
    <property type="protein sequence ID" value="AET5Gv20063700.3"/>
    <property type="gene ID" value="AET5Gv20063700"/>
</dbReference>
<dbReference type="InterPro" id="IPR005135">
    <property type="entry name" value="Endo/exonuclease/phosphatase"/>
</dbReference>
<dbReference type="Pfam" id="PF03372">
    <property type="entry name" value="Exo_endo_phos"/>
    <property type="match status" value="1"/>
</dbReference>
<dbReference type="InterPro" id="IPR043502">
    <property type="entry name" value="DNA/RNA_pol_sf"/>
</dbReference>
<accession>A0A453JHH9</accession>
<dbReference type="Proteomes" id="UP000015105">
    <property type="component" value="Chromosome 5D"/>
</dbReference>
<dbReference type="Pfam" id="PF13966">
    <property type="entry name" value="zf-RVT"/>
    <property type="match status" value="1"/>
</dbReference>
<protein>
    <recommendedName>
        <fullName evidence="1">Reverse transcriptase domain-containing protein</fullName>
    </recommendedName>
</protein>
<dbReference type="InterPro" id="IPR026960">
    <property type="entry name" value="RVT-Znf"/>
</dbReference>
<dbReference type="EnsemblPlants" id="AET5Gv20063700.1">
    <property type="protein sequence ID" value="AET5Gv20063700.1"/>
    <property type="gene ID" value="AET5Gv20063700"/>
</dbReference>
<dbReference type="Gramene" id="AET5Gv20063700.1">
    <property type="protein sequence ID" value="AET5Gv20063700.1"/>
    <property type="gene ID" value="AET5Gv20063700"/>
</dbReference>
<dbReference type="PANTHER" id="PTHR33116:SF87">
    <property type="entry name" value="OS01G0158850 PROTEIN"/>
    <property type="match status" value="1"/>
</dbReference>
<reference evidence="2" key="3">
    <citation type="journal article" date="2017" name="Nature">
        <title>Genome sequence of the progenitor of the wheat D genome Aegilops tauschii.</title>
        <authorList>
            <person name="Luo M.C."/>
            <person name="Gu Y.Q."/>
            <person name="Puiu D."/>
            <person name="Wang H."/>
            <person name="Twardziok S.O."/>
            <person name="Deal K.R."/>
            <person name="Huo N."/>
            <person name="Zhu T."/>
            <person name="Wang L."/>
            <person name="Wang Y."/>
            <person name="McGuire P.E."/>
            <person name="Liu S."/>
            <person name="Long H."/>
            <person name="Ramasamy R.K."/>
            <person name="Rodriguez J.C."/>
            <person name="Van S.L."/>
            <person name="Yuan L."/>
            <person name="Wang Z."/>
            <person name="Xia Z."/>
            <person name="Xiao L."/>
            <person name="Anderson O.D."/>
            <person name="Ouyang S."/>
            <person name="Liang Y."/>
            <person name="Zimin A.V."/>
            <person name="Pertea G."/>
            <person name="Qi P."/>
            <person name="Bennetzen J.L."/>
            <person name="Dai X."/>
            <person name="Dawson M.W."/>
            <person name="Muller H.G."/>
            <person name="Kugler K."/>
            <person name="Rivarola-Duarte L."/>
            <person name="Spannagl M."/>
            <person name="Mayer K.F.X."/>
            <person name="Lu F.H."/>
            <person name="Bevan M.W."/>
            <person name="Leroy P."/>
            <person name="Li P."/>
            <person name="You F.M."/>
            <person name="Sun Q."/>
            <person name="Liu Z."/>
            <person name="Lyons E."/>
            <person name="Wicker T."/>
            <person name="Salzberg S.L."/>
            <person name="Devos K.M."/>
            <person name="Dvorak J."/>
        </authorList>
    </citation>
    <scope>NUCLEOTIDE SEQUENCE [LARGE SCALE GENOMIC DNA]</scope>
    <source>
        <strain evidence="2">cv. AL8/78</strain>
    </source>
</reference>
<dbReference type="Gramene" id="AET5Gv20063700.3">
    <property type="protein sequence ID" value="AET5Gv20063700.3"/>
    <property type="gene ID" value="AET5Gv20063700"/>
</dbReference>
<proteinExistence type="predicted"/>
<reference evidence="2" key="4">
    <citation type="submission" date="2019-03" db="UniProtKB">
        <authorList>
            <consortium name="EnsemblPlants"/>
        </authorList>
    </citation>
    <scope>IDENTIFICATION</scope>
</reference>
<evidence type="ECO:0000259" key="1">
    <source>
        <dbReference type="PROSITE" id="PS50878"/>
    </source>
</evidence>
<dbReference type="GO" id="GO:0003824">
    <property type="term" value="F:catalytic activity"/>
    <property type="evidence" value="ECO:0007669"/>
    <property type="project" value="InterPro"/>
</dbReference>
<dbReference type="PANTHER" id="PTHR33116">
    <property type="entry name" value="REVERSE TRANSCRIPTASE ZINC-BINDING DOMAIN-CONTAINING PROTEIN-RELATED-RELATED"/>
    <property type="match status" value="1"/>
</dbReference>
<dbReference type="SUPFAM" id="SSF56672">
    <property type="entry name" value="DNA/RNA polymerases"/>
    <property type="match status" value="1"/>
</dbReference>
<sequence length="1218" mass="140576">MKGIFWNSRGLKDLAKRRFLAEVSLEHRLDFITLSETGRDNFAPQFLNTLSGAVDFDWHCLPPRGRSGGILLGVRCDSLEVRSVVMGDFAVKFRVRSKADGFNWALVAVYGAAQPELKPEFLADLVRICGSEQLPILVGGDFNIIRRREEKNNDNFDGRWSFMFNTIIESLDMREIELSGRKFTWANALPIPTYEKLDRVLASVEWEQKFPLVSVQALSRGISDHTPLFVDSGEPNHVGNKNTFSFELAWFEREGFLDLVAREWAKDAGGSTSVQRWQNKIRHLRSFLRGWAKHLSGVYKVEKESLLSLIQSMDVKAESTILQSAELQIKLDAEMRLKELLREEELKWALRAKVRKVIQGDANTQFFHLIANGKHRKKRIFQLEQDEGMIVGQDNLKLYITEYYKQLFGPPEESCVSLDESRIEDVPQLTAQDNDILVAPFSEKEVFDAIAQMENNKAPGPDGFPAEFYKRCWHIIKGDLLPMFHDLFSGQFQLFHLNFGTITLLPKKTDAVRIEQFRPICLLNVSFKKFTKVGTNRLTQIAHSVVQQSQTAFMLDRNILEGVVVLHETLHEIHSKKLDGVIFKVDFKKAYDKVKWPFLQQALRMKGFDEIWRRQVESFTQKGSVGIKVNDEIGHYFQTQKGLRQGDPMSPILFNIVVDMLTILIGRAKEAGQVGGLVPHLVDGGVSILQYADDTIIFMEHDLEKARNMKLVLCLFEQLTGLKINFHKSELFCFDRANDEQEAYRQLFGCDLGALPFTYLGIPIHHRKLTNAEWKCIEDPFEKKLSSWKGKLMSYGGRLIMINSVLTSMPVFLLSFFEVPIGVRKRLDFYRSRFFWQGDEVKRKYRLAKWDIICRPKDQGGLGVENLEVKNRCFLSKWLWKLASGTDATWAQILRSKYLQTKTLSQVTVRPTDSPFWKGLMKVKLSLFSRTKFIVGNGASTRFWKDTWLGEAPLAIQYPSLYRIVQRRETFVATVLQSIPLNIQFRRVLVGNRWEEWLHLVRRLMDIQISQQPDELRWKLTRSGVFTVKSIYFDVINSSSIPRSRHVWAVKVPLEIKVFMRFLHKQVILTKDNLTKRNWTGSTRCSFCDRDETIKHLFLDCPLAKVLWRTIHIAFNITPPNSVNSLFGTWLNGVESKLARHIRVGVRALVWALWNCRNDLVFNRTTHIHFLQVIFRATALIRSWSLHYGGGQGAFGYWIYPLGDGSSGYLQPVWMAIM</sequence>
<dbReference type="InterPro" id="IPR000477">
    <property type="entry name" value="RT_dom"/>
</dbReference>
<reference evidence="3" key="2">
    <citation type="journal article" date="2017" name="Nat. Plants">
        <title>The Aegilops tauschii genome reveals multiple impacts of transposons.</title>
        <authorList>
            <person name="Zhao G."/>
            <person name="Zou C."/>
            <person name="Li K."/>
            <person name="Wang K."/>
            <person name="Li T."/>
            <person name="Gao L."/>
            <person name="Zhang X."/>
            <person name="Wang H."/>
            <person name="Yang Z."/>
            <person name="Liu X."/>
            <person name="Jiang W."/>
            <person name="Mao L."/>
            <person name="Kong X."/>
            <person name="Jiao Y."/>
            <person name="Jia J."/>
        </authorList>
    </citation>
    <scope>NUCLEOTIDE SEQUENCE [LARGE SCALE GENOMIC DNA]</scope>
    <source>
        <strain evidence="3">cv. AL8/78</strain>
    </source>
</reference>
<reference evidence="2" key="5">
    <citation type="journal article" date="2021" name="G3 (Bethesda)">
        <title>Aegilops tauschii genome assembly Aet v5.0 features greater sequence contiguity and improved annotation.</title>
        <authorList>
            <person name="Wang L."/>
            <person name="Zhu T."/>
            <person name="Rodriguez J.C."/>
            <person name="Deal K.R."/>
            <person name="Dubcovsky J."/>
            <person name="McGuire P.E."/>
            <person name="Lux T."/>
            <person name="Spannagl M."/>
            <person name="Mayer K.F.X."/>
            <person name="Baldrich P."/>
            <person name="Meyers B.C."/>
            <person name="Huo N."/>
            <person name="Gu Y.Q."/>
            <person name="Zhou H."/>
            <person name="Devos K.M."/>
            <person name="Bennetzen J.L."/>
            <person name="Unver T."/>
            <person name="Budak H."/>
            <person name="Gulick P.J."/>
            <person name="Galiba G."/>
            <person name="Kalapos B."/>
            <person name="Nelson D.R."/>
            <person name="Li P."/>
            <person name="You F.M."/>
            <person name="Luo M.C."/>
            <person name="Dvorak J."/>
        </authorList>
    </citation>
    <scope>NUCLEOTIDE SEQUENCE [LARGE SCALE GENOMIC DNA]</scope>
    <source>
        <strain evidence="2">cv. AL8/78</strain>
    </source>
</reference>
<dbReference type="SUPFAM" id="SSF56219">
    <property type="entry name" value="DNase I-like"/>
    <property type="match status" value="1"/>
</dbReference>
<dbReference type="Pfam" id="PF00078">
    <property type="entry name" value="RVT_1"/>
    <property type="match status" value="1"/>
</dbReference>
<dbReference type="STRING" id="200361.A0A453JHH9"/>
<dbReference type="Gene3D" id="3.60.10.10">
    <property type="entry name" value="Endonuclease/exonuclease/phosphatase"/>
    <property type="match status" value="1"/>
</dbReference>
<name>A0A453JHH9_AEGTS</name>
<evidence type="ECO:0000313" key="3">
    <source>
        <dbReference type="Proteomes" id="UP000015105"/>
    </source>
</evidence>
<keyword evidence="3" id="KW-1185">Reference proteome</keyword>
<evidence type="ECO:0000313" key="2">
    <source>
        <dbReference type="EnsemblPlants" id="AET5Gv20063700.1"/>
    </source>
</evidence>